<evidence type="ECO:0000313" key="2">
    <source>
        <dbReference type="Proteomes" id="UP001058120"/>
    </source>
</evidence>
<sequence length="155" mass="18227">MEWNKEVVDRVRGAMRDRARVLACMCDELFAILPADEAEKRARKAIIKYGCIRAQRDGHTITPEEWTDIHYRDMGGVFETTIEKNDEYCEMQMHYCPLLEEWKDLGLSKEKQDLYCDIAMELDRNRAVQHGIPCDIVERLGKGDSFCRVRLWKKP</sequence>
<accession>A0ABY5Y083</accession>
<protein>
    <submittedName>
        <fullName evidence="1">L-2-amino-thiazoline-4-carboxylic acid hydrolase</fullName>
    </submittedName>
</protein>
<dbReference type="Proteomes" id="UP001058120">
    <property type="component" value="Chromosome"/>
</dbReference>
<name>A0ABY5Y083_9BACT</name>
<dbReference type="EMBL" id="CP065938">
    <property type="protein sequence ID" value="UWX05565.1"/>
    <property type="molecule type" value="Genomic_DNA"/>
</dbReference>
<gene>
    <name evidence="1" type="ORF">JBF11_08980</name>
</gene>
<keyword evidence="1" id="KW-0378">Hydrolase</keyword>
<organism evidence="1 2">
    <name type="scientific">Taurinivorans muris</name>
    <dbReference type="NCBI Taxonomy" id="2787751"/>
    <lineage>
        <taxon>Bacteria</taxon>
        <taxon>Pseudomonadati</taxon>
        <taxon>Thermodesulfobacteriota</taxon>
        <taxon>Desulfovibrionia</taxon>
        <taxon>Desulfovibrionales</taxon>
        <taxon>Desulfovibrionaceae</taxon>
        <taxon>Taurinivorans</taxon>
    </lineage>
</organism>
<reference evidence="1" key="1">
    <citation type="submission" date="2020-12" db="EMBL/GenBank/DDBJ databases">
        <title>Taurinivorans muris gen. nov., sp. nov., fundamental and realized metabolic niche of a ubiquitous sulfidogenic bacterium in the murine intestine.</title>
        <authorList>
            <person name="Ye H."/>
            <person name="Hanson B.T."/>
            <person name="Loy A."/>
        </authorList>
    </citation>
    <scope>NUCLEOTIDE SEQUENCE</scope>
    <source>
        <strain evidence="1">LT0009</strain>
    </source>
</reference>
<dbReference type="InterPro" id="IPR026002">
    <property type="entry name" value="ATC_hydrolase-like"/>
</dbReference>
<dbReference type="Pfam" id="PF14196">
    <property type="entry name" value="ATC_hydrolase"/>
    <property type="match status" value="1"/>
</dbReference>
<keyword evidence="2" id="KW-1185">Reference proteome</keyword>
<dbReference type="GO" id="GO:0016787">
    <property type="term" value="F:hydrolase activity"/>
    <property type="evidence" value="ECO:0007669"/>
    <property type="project" value="UniProtKB-KW"/>
</dbReference>
<evidence type="ECO:0000313" key="1">
    <source>
        <dbReference type="EMBL" id="UWX05565.1"/>
    </source>
</evidence>
<dbReference type="RefSeq" id="WP_334315149.1">
    <property type="nucleotide sequence ID" value="NZ_CP065938.1"/>
</dbReference>
<proteinExistence type="predicted"/>